<dbReference type="SUPFAM" id="SSF53448">
    <property type="entry name" value="Nucleotide-diphospho-sugar transferases"/>
    <property type="match status" value="1"/>
</dbReference>
<feature type="domain" description="Glycosyltransferase 2-like" evidence="8">
    <location>
        <begin position="158"/>
        <end position="365"/>
    </location>
</feature>
<dbReference type="RefSeq" id="WP_011277910.1">
    <property type="nucleotide sequence ID" value="NZ_BHWZ01000002.1"/>
</dbReference>
<keyword evidence="4 7" id="KW-0812">Transmembrane</keyword>
<accession>A0A0U3GEX3</accession>
<dbReference type="CDD" id="cd06421">
    <property type="entry name" value="CESA_CelA_like"/>
    <property type="match status" value="1"/>
</dbReference>
<keyword evidence="2" id="KW-0328">Glycosyltransferase</keyword>
<dbReference type="InterPro" id="IPR001173">
    <property type="entry name" value="Glyco_trans_2-like"/>
</dbReference>
<evidence type="ECO:0000313" key="11">
    <source>
        <dbReference type="Proteomes" id="UP000060043"/>
    </source>
</evidence>
<dbReference type="AlphaFoldDB" id="A0A0U3GEX3"/>
<dbReference type="Proteomes" id="UP000060043">
    <property type="component" value="Chromosome"/>
</dbReference>
<evidence type="ECO:0000256" key="3">
    <source>
        <dbReference type="ARBA" id="ARBA00022679"/>
    </source>
</evidence>
<protein>
    <submittedName>
        <fullName evidence="9">Cellulose biosynthesis protein CelA</fullName>
    </submittedName>
</protein>
<evidence type="ECO:0000256" key="2">
    <source>
        <dbReference type="ARBA" id="ARBA00022676"/>
    </source>
</evidence>
<dbReference type="EMBL" id="CP013694">
    <property type="protein sequence ID" value="ALU28709.1"/>
    <property type="molecule type" value="Genomic_DNA"/>
</dbReference>
<dbReference type="PANTHER" id="PTHR43867">
    <property type="entry name" value="CELLULOSE SYNTHASE CATALYTIC SUBUNIT A [UDP-FORMING]"/>
    <property type="match status" value="1"/>
</dbReference>
<dbReference type="STRING" id="1435377.SUSAZ_04875"/>
<proteinExistence type="predicted"/>
<feature type="transmembrane region" description="Helical" evidence="7">
    <location>
        <begin position="31"/>
        <end position="55"/>
    </location>
</feature>
<dbReference type="EMBL" id="CP013695">
    <property type="protein sequence ID" value="ALU31427.1"/>
    <property type="molecule type" value="Genomic_DNA"/>
</dbReference>
<comment type="subcellular location">
    <subcellularLocation>
        <location evidence="1">Membrane</location>
        <topology evidence="1">Multi-pass membrane protein</topology>
    </subcellularLocation>
</comment>
<dbReference type="OMA" id="FCVGTNV"/>
<dbReference type="GO" id="GO:0016020">
    <property type="term" value="C:membrane"/>
    <property type="evidence" value="ECO:0007669"/>
    <property type="project" value="UniProtKB-SubCell"/>
</dbReference>
<dbReference type="OrthoDB" id="43988at2157"/>
<reference evidence="11 12" key="1">
    <citation type="submission" date="2015-12" db="EMBL/GenBank/DDBJ databases">
        <title>A stable core within a dynamic pangenome in Sulfolobus acidocaldarius.</title>
        <authorList>
            <person name="Anderson R."/>
            <person name="Kouris A."/>
            <person name="Seward C."/>
            <person name="Campbell K."/>
            <person name="Whitaker R."/>
        </authorList>
    </citation>
    <scope>NUCLEOTIDE SEQUENCE [LARGE SCALE GENOMIC DNA]</scope>
    <source>
        <strain evidence="9 12">GG12-C01-09</strain>
        <strain evidence="10 11">NG05B_CO5_07</strain>
    </source>
</reference>
<sequence>MPKVLNVVFFFSPLIISAVITYFTWVKIETILIDFGLWLAMVTAFYIFLNFYLLLRRSKRYNIEVADEMTGFKIAAFVTSFNEDPEIVERTLLSVKDAVSNQGDVFLLDDSTDENISRRLREFCTRNDINYVHRKDRRGYKAGAINDALRRIQGYDLVAIFDADQRPVRDFFKQVLPYFKDPKIAFVQVPQNYSETFSGISTGAKYQQEPFLRIIMRGRSGRSAFSLGSGTVFRIQALREVGYLPENSITEDAAVSIKLHSKGYNSVYIDVPLIWYGEPPQDLNAYLIQQSRWALGYFQLTKDIIKADLSFLKYYDYFSGFLYWIKEGPLAIVEFISPIVFLLTEIPILRINPILYLLVYLPYLFISIGIFVAGIREETEYGLKGFFYHQCVEFLEFTAVTASFISWLLGRKRPFRVTPKGGGRLNLRILLPHIVILLLLIVSTVKGILWLISANSNFLLYYAIIVNVFWAIYHIPFFLGGILISARFKTRENLTKVVYY</sequence>
<dbReference type="PANTHER" id="PTHR43867:SF2">
    <property type="entry name" value="CELLULOSE SYNTHASE CATALYTIC SUBUNIT A [UDP-FORMING]"/>
    <property type="match status" value="1"/>
</dbReference>
<dbReference type="GeneID" id="14551560"/>
<feature type="transmembrane region" description="Helical" evidence="7">
    <location>
        <begin position="387"/>
        <end position="409"/>
    </location>
</feature>
<evidence type="ECO:0000256" key="6">
    <source>
        <dbReference type="ARBA" id="ARBA00023136"/>
    </source>
</evidence>
<dbReference type="Gene3D" id="3.90.550.10">
    <property type="entry name" value="Spore Coat Polysaccharide Biosynthesis Protein SpsA, Chain A"/>
    <property type="match status" value="1"/>
</dbReference>
<organism evidence="9 12">
    <name type="scientific">Sulfolobus acidocaldarius</name>
    <dbReference type="NCBI Taxonomy" id="2285"/>
    <lineage>
        <taxon>Archaea</taxon>
        <taxon>Thermoproteota</taxon>
        <taxon>Thermoprotei</taxon>
        <taxon>Sulfolobales</taxon>
        <taxon>Sulfolobaceae</taxon>
        <taxon>Sulfolobus</taxon>
    </lineage>
</organism>
<evidence type="ECO:0000313" key="9">
    <source>
        <dbReference type="EMBL" id="ALU28709.1"/>
    </source>
</evidence>
<dbReference type="Proteomes" id="UP000065473">
    <property type="component" value="Chromosome"/>
</dbReference>
<name>A0A0U3GEX3_9CREN</name>
<dbReference type="Pfam" id="PF13632">
    <property type="entry name" value="Glyco_trans_2_3"/>
    <property type="match status" value="1"/>
</dbReference>
<dbReference type="InterPro" id="IPR029044">
    <property type="entry name" value="Nucleotide-diphossugar_trans"/>
</dbReference>
<feature type="transmembrane region" description="Helical" evidence="7">
    <location>
        <begin position="430"/>
        <end position="453"/>
    </location>
</feature>
<feature type="transmembrane region" description="Helical" evidence="7">
    <location>
        <begin position="459"/>
        <end position="484"/>
    </location>
</feature>
<keyword evidence="3" id="KW-0808">Transferase</keyword>
<feature type="transmembrane region" description="Helical" evidence="7">
    <location>
        <begin position="354"/>
        <end position="375"/>
    </location>
</feature>
<evidence type="ECO:0000313" key="10">
    <source>
        <dbReference type="EMBL" id="ALU31427.1"/>
    </source>
</evidence>
<evidence type="ECO:0000256" key="7">
    <source>
        <dbReference type="SAM" id="Phobius"/>
    </source>
</evidence>
<dbReference type="InterPro" id="IPR050321">
    <property type="entry name" value="Glycosyltr_2/OpgH_subfam"/>
</dbReference>
<evidence type="ECO:0000256" key="4">
    <source>
        <dbReference type="ARBA" id="ARBA00022692"/>
    </source>
</evidence>
<dbReference type="GO" id="GO:0016757">
    <property type="term" value="F:glycosyltransferase activity"/>
    <property type="evidence" value="ECO:0007669"/>
    <property type="project" value="UniProtKB-KW"/>
</dbReference>
<gene>
    <name evidence="9" type="ORF">ATY89_01210</name>
    <name evidence="10" type="ORF">ATZ20_04245</name>
</gene>
<evidence type="ECO:0000313" key="12">
    <source>
        <dbReference type="Proteomes" id="UP000065473"/>
    </source>
</evidence>
<keyword evidence="5 7" id="KW-1133">Transmembrane helix</keyword>
<evidence type="ECO:0000256" key="1">
    <source>
        <dbReference type="ARBA" id="ARBA00004141"/>
    </source>
</evidence>
<feature type="transmembrane region" description="Helical" evidence="7">
    <location>
        <begin position="7"/>
        <end position="25"/>
    </location>
</feature>
<evidence type="ECO:0000256" key="5">
    <source>
        <dbReference type="ARBA" id="ARBA00022989"/>
    </source>
</evidence>
<evidence type="ECO:0000259" key="8">
    <source>
        <dbReference type="Pfam" id="PF13632"/>
    </source>
</evidence>
<keyword evidence="6 7" id="KW-0472">Membrane</keyword>